<feature type="compositionally biased region" description="Acidic residues" evidence="4">
    <location>
        <begin position="727"/>
        <end position="737"/>
    </location>
</feature>
<dbReference type="Proteomes" id="UP000095280">
    <property type="component" value="Unplaced"/>
</dbReference>
<feature type="compositionally biased region" description="Basic and acidic residues" evidence="4">
    <location>
        <begin position="738"/>
        <end position="747"/>
    </location>
</feature>
<dbReference type="Pfam" id="PF00406">
    <property type="entry name" value="ADK"/>
    <property type="match status" value="2"/>
</dbReference>
<keyword evidence="2" id="KW-0547">Nucleotide-binding</keyword>
<feature type="compositionally biased region" description="Basic and acidic residues" evidence="4">
    <location>
        <begin position="765"/>
        <end position="776"/>
    </location>
</feature>
<feature type="compositionally biased region" description="Basic and acidic residues" evidence="4">
    <location>
        <begin position="193"/>
        <end position="211"/>
    </location>
</feature>
<feature type="domain" description="AAA+ ATPase" evidence="5">
    <location>
        <begin position="48"/>
        <end position="188"/>
    </location>
</feature>
<evidence type="ECO:0000256" key="4">
    <source>
        <dbReference type="SAM" id="MobiDB-lite"/>
    </source>
</evidence>
<feature type="region of interest" description="Disordered" evidence="4">
    <location>
        <begin position="488"/>
        <end position="569"/>
    </location>
</feature>
<keyword evidence="3" id="KW-0418">Kinase</keyword>
<proteinExistence type="predicted"/>
<dbReference type="PRINTS" id="PR00094">
    <property type="entry name" value="ADENYLTKNASE"/>
</dbReference>
<dbReference type="SMART" id="SM00382">
    <property type="entry name" value="AAA"/>
    <property type="match status" value="3"/>
</dbReference>
<dbReference type="SUPFAM" id="SSF52540">
    <property type="entry name" value="P-loop containing nucleoside triphosphate hydrolases"/>
    <property type="match status" value="4"/>
</dbReference>
<dbReference type="InterPro" id="IPR003593">
    <property type="entry name" value="AAA+_ATPase"/>
</dbReference>
<organism evidence="6 7">
    <name type="scientific">Macrostomum lignano</name>
    <dbReference type="NCBI Taxonomy" id="282301"/>
    <lineage>
        <taxon>Eukaryota</taxon>
        <taxon>Metazoa</taxon>
        <taxon>Spiralia</taxon>
        <taxon>Lophotrochozoa</taxon>
        <taxon>Platyhelminthes</taxon>
        <taxon>Rhabditophora</taxon>
        <taxon>Macrostomorpha</taxon>
        <taxon>Macrostomida</taxon>
        <taxon>Macrostomidae</taxon>
        <taxon>Macrostomum</taxon>
    </lineage>
</organism>
<evidence type="ECO:0000313" key="6">
    <source>
        <dbReference type="Proteomes" id="UP000095280"/>
    </source>
</evidence>
<feature type="region of interest" description="Disordered" evidence="4">
    <location>
        <begin position="1171"/>
        <end position="1225"/>
    </location>
</feature>
<feature type="compositionally biased region" description="Acidic residues" evidence="4">
    <location>
        <begin position="900"/>
        <end position="914"/>
    </location>
</feature>
<feature type="compositionally biased region" description="Acidic residues" evidence="4">
    <location>
        <begin position="1038"/>
        <end position="1049"/>
    </location>
</feature>
<feature type="compositionally biased region" description="Acidic residues" evidence="4">
    <location>
        <begin position="748"/>
        <end position="764"/>
    </location>
</feature>
<keyword evidence="1" id="KW-0808">Transferase</keyword>
<dbReference type="GO" id="GO:0019205">
    <property type="term" value="F:nucleobase-containing compound kinase activity"/>
    <property type="evidence" value="ECO:0007669"/>
    <property type="project" value="InterPro"/>
</dbReference>
<dbReference type="PANTHER" id="PTHR23359">
    <property type="entry name" value="NUCLEOTIDE KINASE"/>
    <property type="match status" value="1"/>
</dbReference>
<dbReference type="GO" id="GO:0006139">
    <property type="term" value="P:nucleobase-containing compound metabolic process"/>
    <property type="evidence" value="ECO:0007669"/>
    <property type="project" value="InterPro"/>
</dbReference>
<feature type="domain" description="AAA+ ATPase" evidence="5">
    <location>
        <begin position="984"/>
        <end position="1347"/>
    </location>
</feature>
<feature type="compositionally biased region" description="Acidic residues" evidence="4">
    <location>
        <begin position="795"/>
        <end position="807"/>
    </location>
</feature>
<evidence type="ECO:0000256" key="1">
    <source>
        <dbReference type="ARBA" id="ARBA00022679"/>
    </source>
</evidence>
<accession>A0A1I8G4R7</accession>
<feature type="compositionally biased region" description="Basic and acidic residues" evidence="4">
    <location>
        <begin position="515"/>
        <end position="533"/>
    </location>
</feature>
<keyword evidence="6" id="KW-1185">Reference proteome</keyword>
<dbReference type="GO" id="GO:0005524">
    <property type="term" value="F:ATP binding"/>
    <property type="evidence" value="ECO:0007669"/>
    <property type="project" value="InterPro"/>
</dbReference>
<name>A0A1I8G4R7_9PLAT</name>
<feature type="compositionally biased region" description="Basic and acidic residues" evidence="4">
    <location>
        <begin position="686"/>
        <end position="726"/>
    </location>
</feature>
<feature type="compositionally biased region" description="Acidic residues" evidence="4">
    <location>
        <begin position="1075"/>
        <end position="1088"/>
    </location>
</feature>
<evidence type="ECO:0000256" key="3">
    <source>
        <dbReference type="ARBA" id="ARBA00022777"/>
    </source>
</evidence>
<dbReference type="InterPro" id="IPR027417">
    <property type="entry name" value="P-loop_NTPase"/>
</dbReference>
<dbReference type="WBParaSite" id="maker-uti_cns_0000885-snap-gene-0.3-mRNA-1">
    <property type="protein sequence ID" value="maker-uti_cns_0000885-snap-gene-0.3-mRNA-1"/>
    <property type="gene ID" value="maker-uti_cns_0000885-snap-gene-0.3"/>
</dbReference>
<feature type="domain" description="AAA+ ATPase" evidence="5">
    <location>
        <begin position="406"/>
        <end position="866"/>
    </location>
</feature>
<evidence type="ECO:0000256" key="2">
    <source>
        <dbReference type="ARBA" id="ARBA00022741"/>
    </source>
</evidence>
<feature type="compositionally biased region" description="Acidic residues" evidence="4">
    <location>
        <begin position="554"/>
        <end position="564"/>
    </location>
</feature>
<feature type="compositionally biased region" description="Basic and acidic residues" evidence="4">
    <location>
        <begin position="488"/>
        <end position="507"/>
    </location>
</feature>
<dbReference type="InterPro" id="IPR000850">
    <property type="entry name" value="Adenylat/UMP-CMP_kin"/>
</dbReference>
<feature type="region of interest" description="Disordered" evidence="4">
    <location>
        <begin position="686"/>
        <end position="826"/>
    </location>
</feature>
<feature type="region of interest" description="Disordered" evidence="4">
    <location>
        <begin position="1030"/>
        <end position="1096"/>
    </location>
</feature>
<evidence type="ECO:0000259" key="5">
    <source>
        <dbReference type="SMART" id="SM00382"/>
    </source>
</evidence>
<sequence>SFGAFDPSPIRSRVKSQTEKDKISSLIKNEHVDPFSEDDAELLTLNRKPACFLIIGKPGSGKTTLAKKIRDAFNCELVNPTEILNGIIHTETELGEELRKKLEAGEILSDEVVFNLLLDKLKSPEVQHHGYVLDGLPCSNDSFMPMQKQLDLLKSMSLSPDYILHLKLTNEDLQSRRVTVRIDFEDGALYGKEFYDPDKPEKQPKEEKPEPDADDDEEEKKKRSSKRKKSWNCQAARTSRFWHRNDCYSVTAGIDDYVARCQRLVEDLMSDHDQQCVIELNATLLPSDIFRQVQLKLQSLGVQPAVTPMRLFEAGNEEDQPPEDMDTEELMRMLGPKKMPAPRYRWQRSRWLRYCPVALYEGSLVPGKPEFCCSFLNKIYCLSSLEALAKFTKNPRPYLLPPQPRPPVKVVVSGPPHSGKTSTAFLLAERYNAKVIDFEALMLPRIEAADSARLEKVRSEATALAIEIVRAKLREAAAAAKQAAERAKQEAEEARRAAEAAKGGEAKARRKAKARATEKARKMAKRGGEEGGRGGHGSSGARRDKHRRRRFEGGEEEEQDEPLPEVDAQHPEVVAIVEAKVKEAASAKATLDAEFTSKFWRMPFVEREQRQSAPNDQGPLAGGWVIDNFPLNRDVWNAVLEKGQEKGLLPDELVILRDSSDGGEYLLRRWYQRNRDSVRASVQERLDREAEEKRRREEEALRKLEEERAEQERLALEAERLAKEAGEGDEGEEGEGEGDGKAKKTAEEEGEEEEEEENDDEEEEEKRPTRQPEVKFQEPPASSVEPEDAGAGNADADDAAEAPEDPLDQPLPPPGPEIDAARAKRKEFESEFAGIVTAVQSNTGIDPTEVVINDRTEEDIVNEIVATMEKPFRYQAWELTGQDIEEEEEDNEAAKAEEQKPEEEEEGGAEEEEDPNRGKNKQLGESSFFCPVSLHDNQVMWPGNPEIAAKYRGKVYYFASNEARDKFLEQPELFLPTDTPLKPPPLRLLILGPKGSGKTLHGKQLARRLGLFHISFRDRLQEVVLPKTRKRIGPDHEEQLEELPEELPDLPETSVTGPDGEPVEVEEPSEKSPEEPDEEEEISYSDLEENVKNNIEKQDPLTTESLETLLTQFWRSEPFKNIGFVLEGFPRTPEEAQFLAEAGLFVDGAIVLNTGDQEIIARMLPPKLEKWRERRKQKNDIKQRNKEKSQKKRQEAMEKRRKELLKENEEARNERQEQRKAERQQRIEDVYPVSEKTAARLLTTGYKHLSSFGRWCPVALYDGDCVLPLADEAHPTFPAVYQSFVYFMSSAARRDSFAADPRRYLDSSAKHPRVVVPIRVAVLGPPKSGKTALASRFAKDLGLVRLSAGDALRRVLQEQRKTSLAKEINRHLLAGGVAPEELVVRAVETVLMDTRTSVRGYVFDGFPCSMRQVKLLTQHGIVPHKVFLLNVDHQELMIRGTNDRLRTDKPYVMHDSAQVLAVKLACYRKESDPVANWYREQHRSLCQLDGTQSKWLLWETALAEAKKQTAHIQQYVYRVRRDTAASIADMCITDREFLARLGEYRQYCPTASSRRTGRLLGDARSELRGEFRGRYYKCAGPNELAKFLDGAAKFVPPLATRLLPTDDLLPKKVLQSAVRSKFPMQLHLQGYCPVTFLSGKQRYEALVPGNKDLLVEYTDRLYCFSDEGARDCFMRKPELYWDLQLPAKLPPLKNPTDVTKLPIPGYLEQTLADALRNAMTAAANFKPKYPFLSQDRSAAIYIGLHLKAYNPSSPAYTKQKYRRKLEEFEAQCRIIQQLGDSMTLKYKEPSKRPPKLDVNLEAFQKLKRQIDEPALWTS</sequence>
<protein>
    <submittedName>
        <fullName evidence="7">Nucleoside-diphosphate kinase</fullName>
    </submittedName>
</protein>
<dbReference type="Gene3D" id="3.40.50.300">
    <property type="entry name" value="P-loop containing nucleotide triphosphate hydrolases"/>
    <property type="match status" value="4"/>
</dbReference>
<evidence type="ECO:0000313" key="7">
    <source>
        <dbReference type="WBParaSite" id="maker-uti_cns_0000885-snap-gene-0.3-mRNA-1"/>
    </source>
</evidence>
<reference evidence="7" key="1">
    <citation type="submission" date="2016-11" db="UniProtKB">
        <authorList>
            <consortium name="WormBaseParasite"/>
        </authorList>
    </citation>
    <scope>IDENTIFICATION</scope>
</reference>
<feature type="region of interest" description="Disordered" evidence="4">
    <location>
        <begin position="191"/>
        <end position="229"/>
    </location>
</feature>
<feature type="region of interest" description="Disordered" evidence="4">
    <location>
        <begin position="885"/>
        <end position="924"/>
    </location>
</feature>
<dbReference type="CDD" id="cd01428">
    <property type="entry name" value="ADK"/>
    <property type="match status" value="1"/>
</dbReference>